<evidence type="ECO:0000313" key="3">
    <source>
        <dbReference type="Proteomes" id="UP000282574"/>
    </source>
</evidence>
<proteinExistence type="predicted"/>
<dbReference type="AlphaFoldDB" id="A0AB37UR93"/>
<organism evidence="2 3">
    <name type="scientific">Chroococcidiopsis cubana SAG 39.79</name>
    <dbReference type="NCBI Taxonomy" id="388085"/>
    <lineage>
        <taxon>Bacteria</taxon>
        <taxon>Bacillati</taxon>
        <taxon>Cyanobacteriota</taxon>
        <taxon>Cyanophyceae</taxon>
        <taxon>Chroococcidiopsidales</taxon>
        <taxon>Chroococcidiopsidaceae</taxon>
        <taxon>Chroococcidiopsis</taxon>
    </lineage>
</organism>
<keyword evidence="3" id="KW-1185">Reference proteome</keyword>
<feature type="transmembrane region" description="Helical" evidence="1">
    <location>
        <begin position="31"/>
        <end position="51"/>
    </location>
</feature>
<dbReference type="SUPFAM" id="SSF141571">
    <property type="entry name" value="Pentapeptide repeat-like"/>
    <property type="match status" value="1"/>
</dbReference>
<protein>
    <recommendedName>
        <fullName evidence="4">Pentapeptide repeat-containing protein</fullName>
    </recommendedName>
</protein>
<reference evidence="2 3" key="1">
    <citation type="journal article" date="2019" name="Genome Biol. Evol.">
        <title>Day and night: Metabolic profiles and evolutionary relationships of six axenic non-marine cyanobacteria.</title>
        <authorList>
            <person name="Will S.E."/>
            <person name="Henke P."/>
            <person name="Boedeker C."/>
            <person name="Huang S."/>
            <person name="Brinkmann H."/>
            <person name="Rohde M."/>
            <person name="Jarek M."/>
            <person name="Friedl T."/>
            <person name="Seufert S."/>
            <person name="Schumacher M."/>
            <person name="Overmann J."/>
            <person name="Neumann-Schaal M."/>
            <person name="Petersen J."/>
        </authorList>
    </citation>
    <scope>NUCLEOTIDE SEQUENCE [LARGE SCALE GENOMIC DNA]</scope>
    <source>
        <strain evidence="2 3">SAG 39.79</strain>
    </source>
</reference>
<evidence type="ECO:0000256" key="1">
    <source>
        <dbReference type="SAM" id="Phobius"/>
    </source>
</evidence>
<dbReference type="PANTHER" id="PTHR47200">
    <property type="entry name" value="THYLAKOID LUMENAL 15 KDA PROTEIN 1, CHLOROPLASTIC"/>
    <property type="match status" value="1"/>
</dbReference>
<keyword evidence="1" id="KW-0472">Membrane</keyword>
<comment type="caution">
    <text evidence="2">The sequence shown here is derived from an EMBL/GenBank/DDBJ whole genome shotgun (WGS) entry which is preliminary data.</text>
</comment>
<keyword evidence="1" id="KW-1133">Transmembrane helix</keyword>
<gene>
    <name evidence="2" type="ORF">DSM107010_07980</name>
</gene>
<dbReference type="InterPro" id="IPR044213">
    <property type="entry name" value="At2g44920-like"/>
</dbReference>
<name>A0AB37UR93_9CYAN</name>
<dbReference type="EMBL" id="RSCK01000004">
    <property type="protein sequence ID" value="RUT13898.1"/>
    <property type="molecule type" value="Genomic_DNA"/>
</dbReference>
<dbReference type="PANTHER" id="PTHR47200:SF2">
    <property type="entry name" value="THYLAKOID LUMENAL 15 KDA PROTEIN 1, CHLOROPLASTIC"/>
    <property type="match status" value="1"/>
</dbReference>
<evidence type="ECO:0000313" key="2">
    <source>
        <dbReference type="EMBL" id="RUT13898.1"/>
    </source>
</evidence>
<dbReference type="Proteomes" id="UP000282574">
    <property type="component" value="Unassembled WGS sequence"/>
</dbReference>
<keyword evidence="1" id="KW-0812">Transmembrane</keyword>
<dbReference type="Gene3D" id="2.160.20.80">
    <property type="entry name" value="E3 ubiquitin-protein ligase SopA"/>
    <property type="match status" value="1"/>
</dbReference>
<sequence>MGYASALCSLPPAFQIECDKLKRVALRSHMVFLRQLAGLCIAIALFVIWALPAQALDYPPPLSYSNAELTGKDFSRQILRAAEFSNANMEQVNFTDADLRGAIMSASVMTQANLHGADLSIAMVDQVKMTGADLSDAVLQEALLLRTIFTGVDITGADFSDAILDGAQVKELCQRASGINSKTGIATRESLGCQ</sequence>
<evidence type="ECO:0008006" key="4">
    <source>
        <dbReference type="Google" id="ProtNLM"/>
    </source>
</evidence>
<dbReference type="InterPro" id="IPR001646">
    <property type="entry name" value="5peptide_repeat"/>
</dbReference>
<dbReference type="Pfam" id="PF00805">
    <property type="entry name" value="Pentapeptide"/>
    <property type="match status" value="2"/>
</dbReference>
<accession>A0AB37UR93</accession>